<reference evidence="2 3" key="2">
    <citation type="submission" date="2018-11" db="EMBL/GenBank/DDBJ databases">
        <authorList>
            <consortium name="Pathogen Informatics"/>
        </authorList>
    </citation>
    <scope>NUCLEOTIDE SEQUENCE [LARGE SCALE GENOMIC DNA]</scope>
</reference>
<feature type="signal peptide" evidence="1">
    <location>
        <begin position="1"/>
        <end position="15"/>
    </location>
</feature>
<protein>
    <submittedName>
        <fullName evidence="4">Secreted protein</fullName>
    </submittedName>
</protein>
<keyword evidence="3" id="KW-1185">Reference proteome</keyword>
<accession>A0A0N5CKA7</accession>
<dbReference type="Proteomes" id="UP000276776">
    <property type="component" value="Unassembled WGS sequence"/>
</dbReference>
<reference evidence="4" key="1">
    <citation type="submission" date="2017-02" db="UniProtKB">
        <authorList>
            <consortium name="WormBaseParasite"/>
        </authorList>
    </citation>
    <scope>IDENTIFICATION</scope>
</reference>
<name>A0A0N5CKA7_THECL</name>
<dbReference type="AlphaFoldDB" id="A0A0N5CKA7"/>
<dbReference type="EMBL" id="UYYF01000037">
    <property type="protein sequence ID" value="VDM95493.1"/>
    <property type="molecule type" value="Genomic_DNA"/>
</dbReference>
<feature type="chain" id="PRO_5043126161" evidence="1">
    <location>
        <begin position="16"/>
        <end position="60"/>
    </location>
</feature>
<evidence type="ECO:0000256" key="1">
    <source>
        <dbReference type="SAM" id="SignalP"/>
    </source>
</evidence>
<gene>
    <name evidence="2" type="ORF">TCLT_LOCUS501</name>
</gene>
<organism evidence="4">
    <name type="scientific">Thelazia callipaeda</name>
    <name type="common">Oriental eyeworm</name>
    <name type="synonym">Parasitic nematode</name>
    <dbReference type="NCBI Taxonomy" id="103827"/>
    <lineage>
        <taxon>Eukaryota</taxon>
        <taxon>Metazoa</taxon>
        <taxon>Ecdysozoa</taxon>
        <taxon>Nematoda</taxon>
        <taxon>Chromadorea</taxon>
        <taxon>Rhabditida</taxon>
        <taxon>Spirurina</taxon>
        <taxon>Spiruromorpha</taxon>
        <taxon>Thelazioidea</taxon>
        <taxon>Thelaziidae</taxon>
        <taxon>Thelazia</taxon>
    </lineage>
</organism>
<evidence type="ECO:0000313" key="4">
    <source>
        <dbReference type="WBParaSite" id="TCLT_0000050001-mRNA-1"/>
    </source>
</evidence>
<dbReference type="WBParaSite" id="TCLT_0000050001-mRNA-1">
    <property type="protein sequence ID" value="TCLT_0000050001-mRNA-1"/>
    <property type="gene ID" value="TCLT_0000050001"/>
</dbReference>
<proteinExistence type="predicted"/>
<evidence type="ECO:0000313" key="2">
    <source>
        <dbReference type="EMBL" id="VDM95493.1"/>
    </source>
</evidence>
<sequence>MIAFALSLSLSVLTGSKVSKIISELHLTEEHIQFWLNRDKYLHDLCASDHVCYLKVARFR</sequence>
<evidence type="ECO:0000313" key="3">
    <source>
        <dbReference type="Proteomes" id="UP000276776"/>
    </source>
</evidence>
<keyword evidence="1" id="KW-0732">Signal</keyword>